<dbReference type="AlphaFoldDB" id="A0A5R8Q888"/>
<evidence type="ECO:0000256" key="2">
    <source>
        <dbReference type="SAM" id="Phobius"/>
    </source>
</evidence>
<organism evidence="3 4">
    <name type="scientific">Culicoidibacter larvae</name>
    <dbReference type="NCBI Taxonomy" id="2579976"/>
    <lineage>
        <taxon>Bacteria</taxon>
        <taxon>Bacillati</taxon>
        <taxon>Bacillota</taxon>
        <taxon>Culicoidibacteria</taxon>
        <taxon>Culicoidibacterales</taxon>
        <taxon>Culicoidibacteraceae</taxon>
        <taxon>Culicoidibacter</taxon>
    </lineage>
</organism>
<feature type="transmembrane region" description="Helical" evidence="2">
    <location>
        <begin position="284"/>
        <end position="302"/>
    </location>
</feature>
<feature type="compositionally biased region" description="Low complexity" evidence="1">
    <location>
        <begin position="405"/>
        <end position="416"/>
    </location>
</feature>
<gene>
    <name evidence="3" type="ORF">FEZ08_11040</name>
</gene>
<feature type="transmembrane region" description="Helical" evidence="2">
    <location>
        <begin position="113"/>
        <end position="133"/>
    </location>
</feature>
<feature type="transmembrane region" description="Helical" evidence="2">
    <location>
        <begin position="86"/>
        <end position="107"/>
    </location>
</feature>
<feature type="transmembrane region" description="Helical" evidence="2">
    <location>
        <begin position="323"/>
        <end position="344"/>
    </location>
</feature>
<keyword evidence="2" id="KW-1133">Transmembrane helix</keyword>
<sequence length="552" mass="61582">MKEIGDWYKHIDMMRLAQNTDTWDISGNIAFMLANFFWNLYRALSELCIYVIRIAFDVDFINAFGDKIQEFIQKFVGYNGSYMSNGLLPTFLALIFLIVIAELFYYYSKRDYSGMFVQLFLTIIILVGSFFFYTNIGTVIKTANTLTTEISGVVIGLTTDTKYNEDGEPLSIGEQIEIAAKEELLFKPWLHLNFGVTDIEALNEANQQDQTKLTGAARVKLFLETEGDLSKLADTEVTQYKNKSMSRDHNPWGRTADTLLLFITSIPSGAVFIMIGIVVFTSKVMIVVFILILPVPLTLALIPSKRMGLITYLNKILGNQIEIISMGLVVAVLLFTSGILKSAIATMPDMTFAKSQLLVTIIYCLFWWKRNEFFGPAMVLGGKIKTKYNEAVQYARAHRQDKFYKNSNNNTNGPNNKPEPKDPPNKPPSKQKGMTLSKTPSRAEFRKNKGKLVGGAAASAKNTVQAGKAKAKAATSAASAATNKKNSNKTDKPRKPRTLPPMAKVTPKEDIRPRSVVTESLLSKPTPAKPLYYTENGGTDKKYVNNKKGDQS</sequence>
<name>A0A5R8Q888_9FIRM</name>
<feature type="compositionally biased region" description="Low complexity" evidence="1">
    <location>
        <begin position="472"/>
        <end position="485"/>
    </location>
</feature>
<reference evidence="3 4" key="1">
    <citation type="submission" date="2019-05" db="EMBL/GenBank/DDBJ databases">
        <title>Culicoidintestinum kansasii gen. nov., sp. nov. from the gastrointestinal tract of the biting midge, Culicoides sonorensis.</title>
        <authorList>
            <person name="Neupane S."/>
            <person name="Ghosh A."/>
            <person name="Gunther S."/>
            <person name="Martin K."/>
            <person name="Zurek L."/>
        </authorList>
    </citation>
    <scope>NUCLEOTIDE SEQUENCE [LARGE SCALE GENOMIC DNA]</scope>
    <source>
        <strain evidence="3 4">CS-1</strain>
    </source>
</reference>
<proteinExistence type="predicted"/>
<comment type="caution">
    <text evidence="3">The sequence shown here is derived from an EMBL/GenBank/DDBJ whole genome shotgun (WGS) entry which is preliminary data.</text>
</comment>
<evidence type="ECO:0000313" key="4">
    <source>
        <dbReference type="Proteomes" id="UP000306912"/>
    </source>
</evidence>
<feature type="region of interest" description="Disordered" evidence="1">
    <location>
        <begin position="399"/>
        <end position="552"/>
    </location>
</feature>
<feature type="transmembrane region" description="Helical" evidence="2">
    <location>
        <begin position="259"/>
        <end position="278"/>
    </location>
</feature>
<dbReference type="OrthoDB" id="2366309at2"/>
<keyword evidence="2" id="KW-0812">Transmembrane</keyword>
<dbReference type="InterPro" id="IPR058112">
    <property type="entry name" value="CD3337_EF1877-like"/>
</dbReference>
<accession>A0A5R8Q888</accession>
<protein>
    <recommendedName>
        <fullName evidence="5">Type IV secretion system protein</fullName>
    </recommendedName>
</protein>
<keyword evidence="4" id="KW-1185">Reference proteome</keyword>
<dbReference type="RefSeq" id="WP_138192356.1">
    <property type="nucleotide sequence ID" value="NZ_VBWP01000013.1"/>
</dbReference>
<keyword evidence="2" id="KW-0472">Membrane</keyword>
<dbReference type="InParanoid" id="A0A5R8Q888"/>
<dbReference type="Proteomes" id="UP000306912">
    <property type="component" value="Unassembled WGS sequence"/>
</dbReference>
<evidence type="ECO:0008006" key="5">
    <source>
        <dbReference type="Google" id="ProtNLM"/>
    </source>
</evidence>
<dbReference type="NCBIfam" id="NF046089">
    <property type="entry name" value="CD3337_EF1877"/>
    <property type="match status" value="1"/>
</dbReference>
<feature type="compositionally biased region" description="Basic and acidic residues" evidence="1">
    <location>
        <begin position="538"/>
        <end position="552"/>
    </location>
</feature>
<evidence type="ECO:0000313" key="3">
    <source>
        <dbReference type="EMBL" id="TLG71277.1"/>
    </source>
</evidence>
<evidence type="ECO:0000256" key="1">
    <source>
        <dbReference type="SAM" id="MobiDB-lite"/>
    </source>
</evidence>
<dbReference type="EMBL" id="VBWP01000013">
    <property type="protein sequence ID" value="TLG71277.1"/>
    <property type="molecule type" value="Genomic_DNA"/>
</dbReference>